<proteinExistence type="predicted"/>
<feature type="non-terminal residue" evidence="1">
    <location>
        <position position="1"/>
    </location>
</feature>
<organism evidence="1">
    <name type="scientific">marine metagenome</name>
    <dbReference type="NCBI Taxonomy" id="408172"/>
    <lineage>
        <taxon>unclassified sequences</taxon>
        <taxon>metagenomes</taxon>
        <taxon>ecological metagenomes</taxon>
    </lineage>
</organism>
<name>A0A382SIK1_9ZZZZ</name>
<reference evidence="1" key="1">
    <citation type="submission" date="2018-05" db="EMBL/GenBank/DDBJ databases">
        <authorList>
            <person name="Lanie J.A."/>
            <person name="Ng W.-L."/>
            <person name="Kazmierczak K.M."/>
            <person name="Andrzejewski T.M."/>
            <person name="Davidsen T.M."/>
            <person name="Wayne K.J."/>
            <person name="Tettelin H."/>
            <person name="Glass J.I."/>
            <person name="Rusch D."/>
            <person name="Podicherti R."/>
            <person name="Tsui H.-C.T."/>
            <person name="Winkler M.E."/>
        </authorList>
    </citation>
    <scope>NUCLEOTIDE SEQUENCE</scope>
</reference>
<evidence type="ECO:0000313" key="1">
    <source>
        <dbReference type="EMBL" id="SVD09734.1"/>
    </source>
</evidence>
<protein>
    <submittedName>
        <fullName evidence="1">Uncharacterized protein</fullName>
    </submittedName>
</protein>
<dbReference type="EMBL" id="UINC01129384">
    <property type="protein sequence ID" value="SVD09734.1"/>
    <property type="molecule type" value="Genomic_DNA"/>
</dbReference>
<sequence length="44" mass="4788">NIDKKVGSVVMSAKSNNIYHALAVININYADKNLLINGCKVNLN</sequence>
<dbReference type="AlphaFoldDB" id="A0A382SIK1"/>
<gene>
    <name evidence="1" type="ORF">METZ01_LOCUS362588</name>
</gene>
<accession>A0A382SIK1</accession>